<dbReference type="GO" id="GO:0005802">
    <property type="term" value="C:trans-Golgi network"/>
    <property type="evidence" value="ECO:0007669"/>
    <property type="project" value="TreeGrafter"/>
</dbReference>
<sequence length="225" mass="24741">MISKMADEEVVPLENDFHVSSDINLEIEGDIRVQGIQSDEEDSTTLDEPISTTLKRDLNAIGKKFMHVIIPRQSTSLLRDWDLWGPLILCIILASLLQSSSNEDGSPEFAQVFAIVWLGASVVTFNSKLLGGNISFFQSVCVLGYCVLPLTLALIACKILLAISDVSTTIFAIRCAVVVASLVWSCFASLAFLGDTQPHNRKPLAVYPICLFYLFISWMVVSHNG</sequence>
<evidence type="ECO:0000313" key="8">
    <source>
        <dbReference type="EnsemblMetazoa" id="CLYHEMP019017.1"/>
    </source>
</evidence>
<evidence type="ECO:0000313" key="9">
    <source>
        <dbReference type="Proteomes" id="UP000594262"/>
    </source>
</evidence>
<dbReference type="OrthoDB" id="411251at2759"/>
<evidence type="ECO:0000256" key="6">
    <source>
        <dbReference type="RuleBase" id="RU361264"/>
    </source>
</evidence>
<protein>
    <recommendedName>
        <fullName evidence="6">Protein YIPF</fullName>
    </recommendedName>
</protein>
<keyword evidence="4 6" id="KW-1133">Transmembrane helix</keyword>
<evidence type="ECO:0000259" key="7">
    <source>
        <dbReference type="Pfam" id="PF04893"/>
    </source>
</evidence>
<keyword evidence="9" id="KW-1185">Reference proteome</keyword>
<dbReference type="GeneID" id="136799344"/>
<reference evidence="8" key="1">
    <citation type="submission" date="2021-01" db="UniProtKB">
        <authorList>
            <consortium name="EnsemblMetazoa"/>
        </authorList>
    </citation>
    <scope>IDENTIFICATION</scope>
</reference>
<dbReference type="EnsemblMetazoa" id="CLYHEMT019017.1">
    <property type="protein sequence ID" value="CLYHEMP019017.1"/>
    <property type="gene ID" value="CLYHEMG019017"/>
</dbReference>
<dbReference type="Proteomes" id="UP000594262">
    <property type="component" value="Unplaced"/>
</dbReference>
<evidence type="ECO:0000256" key="5">
    <source>
        <dbReference type="ARBA" id="ARBA00023136"/>
    </source>
</evidence>
<dbReference type="InterPro" id="IPR045231">
    <property type="entry name" value="Yip1/4-like"/>
</dbReference>
<evidence type="ECO:0000256" key="4">
    <source>
        <dbReference type="ARBA" id="ARBA00022989"/>
    </source>
</evidence>
<keyword evidence="3 6" id="KW-0812">Transmembrane</keyword>
<dbReference type="GO" id="GO:0000139">
    <property type="term" value="C:Golgi membrane"/>
    <property type="evidence" value="ECO:0007669"/>
    <property type="project" value="UniProtKB-SubCell"/>
</dbReference>
<comment type="subcellular location">
    <subcellularLocation>
        <location evidence="6">Golgi apparatus membrane</location>
        <topology evidence="6">Multi-pass membrane protein</topology>
    </subcellularLocation>
    <subcellularLocation>
        <location evidence="1">Membrane</location>
        <topology evidence="1">Multi-pass membrane protein</topology>
    </subcellularLocation>
</comment>
<feature type="transmembrane region" description="Helical" evidence="6">
    <location>
        <begin position="204"/>
        <end position="221"/>
    </location>
</feature>
<comment type="similarity">
    <text evidence="2 6">Belongs to the YIP1 family.</text>
</comment>
<feature type="transmembrane region" description="Helical" evidence="6">
    <location>
        <begin position="81"/>
        <end position="97"/>
    </location>
</feature>
<accession>A0A7M6DNY7</accession>
<dbReference type="Pfam" id="PF04893">
    <property type="entry name" value="Yip1"/>
    <property type="match status" value="1"/>
</dbReference>
<dbReference type="InterPro" id="IPR006977">
    <property type="entry name" value="Yip1_dom"/>
</dbReference>
<dbReference type="PANTHER" id="PTHR21236">
    <property type="entry name" value="GOLGI MEMBRANE PROTEIN YIP1"/>
    <property type="match status" value="1"/>
</dbReference>
<name>A0A7M6DNY7_9CNID</name>
<feature type="domain" description="Yip1" evidence="7">
    <location>
        <begin position="70"/>
        <end position="219"/>
    </location>
</feature>
<feature type="transmembrane region" description="Helical" evidence="6">
    <location>
        <begin position="142"/>
        <end position="163"/>
    </location>
</feature>
<dbReference type="AlphaFoldDB" id="A0A7M6DNY7"/>
<evidence type="ECO:0000256" key="1">
    <source>
        <dbReference type="ARBA" id="ARBA00004141"/>
    </source>
</evidence>
<proteinExistence type="inferred from homology"/>
<evidence type="ECO:0000256" key="3">
    <source>
        <dbReference type="ARBA" id="ARBA00022692"/>
    </source>
</evidence>
<evidence type="ECO:0000256" key="2">
    <source>
        <dbReference type="ARBA" id="ARBA00010596"/>
    </source>
</evidence>
<dbReference type="PANTHER" id="PTHR21236:SF1">
    <property type="entry name" value="PROTEIN YIPF6"/>
    <property type="match status" value="1"/>
</dbReference>
<organism evidence="8 9">
    <name type="scientific">Clytia hemisphaerica</name>
    <dbReference type="NCBI Taxonomy" id="252671"/>
    <lineage>
        <taxon>Eukaryota</taxon>
        <taxon>Metazoa</taxon>
        <taxon>Cnidaria</taxon>
        <taxon>Hydrozoa</taxon>
        <taxon>Hydroidolina</taxon>
        <taxon>Leptothecata</taxon>
        <taxon>Obeliida</taxon>
        <taxon>Clytiidae</taxon>
        <taxon>Clytia</taxon>
    </lineage>
</organism>
<feature type="transmembrane region" description="Helical" evidence="6">
    <location>
        <begin position="169"/>
        <end position="192"/>
    </location>
</feature>
<dbReference type="GO" id="GO:0006888">
    <property type="term" value="P:endoplasmic reticulum to Golgi vesicle-mediated transport"/>
    <property type="evidence" value="ECO:0007669"/>
    <property type="project" value="InterPro"/>
</dbReference>
<feature type="transmembrane region" description="Helical" evidence="6">
    <location>
        <begin position="109"/>
        <end position="130"/>
    </location>
</feature>
<dbReference type="RefSeq" id="XP_066912147.1">
    <property type="nucleotide sequence ID" value="XM_067056046.1"/>
</dbReference>
<keyword evidence="5 6" id="KW-0472">Membrane</keyword>